<dbReference type="Proteomes" id="UP000271464">
    <property type="component" value="Unassembled WGS sequence"/>
</dbReference>
<evidence type="ECO:0000256" key="5">
    <source>
        <dbReference type="ARBA" id="ARBA00023136"/>
    </source>
</evidence>
<comment type="caution">
    <text evidence="10">The sequence shown here is derived from an EMBL/GenBank/DDBJ whole genome shotgun (WGS) entry which is preliminary data.</text>
</comment>
<feature type="transmembrane region" description="Helical" evidence="7">
    <location>
        <begin position="243"/>
        <end position="264"/>
    </location>
</feature>
<feature type="region of interest" description="Disordered" evidence="6">
    <location>
        <begin position="1"/>
        <end position="28"/>
    </location>
</feature>
<feature type="compositionally biased region" description="Pro residues" evidence="6">
    <location>
        <begin position="17"/>
        <end position="27"/>
    </location>
</feature>
<dbReference type="EMBL" id="MWQA01000001">
    <property type="protein sequence ID" value="ORC09870.1"/>
    <property type="molecule type" value="Genomic_DNA"/>
</dbReference>
<accession>A0A8E2LSN0</accession>
<keyword evidence="5 7" id="KW-0472">Membrane</keyword>
<dbReference type="InterPro" id="IPR051791">
    <property type="entry name" value="Pra-immunoreactive"/>
</dbReference>
<dbReference type="RefSeq" id="WP_082275663.1">
    <property type="nucleotide sequence ID" value="NZ_CADEAW010000139.1"/>
</dbReference>
<reference evidence="10 12" key="1">
    <citation type="submission" date="2017-02" db="EMBL/GenBank/DDBJ databases">
        <title>Mycobacterium kansasii genomes.</title>
        <authorList>
            <person name="Borowka P."/>
            <person name="Strapagiel D."/>
            <person name="Marciniak B."/>
            <person name="Lach J."/>
            <person name="Bakula Z."/>
            <person name="Van Ingen J."/>
            <person name="Safianowska A."/>
            <person name="Brzostek A."/>
            <person name="Dziadek J."/>
            <person name="Jagielski T."/>
        </authorList>
    </citation>
    <scope>NUCLEOTIDE SEQUENCE [LARGE SCALE GENOMIC DNA]</scope>
    <source>
        <strain evidence="10 12">12MK</strain>
    </source>
</reference>
<evidence type="ECO:0000256" key="4">
    <source>
        <dbReference type="ARBA" id="ARBA00022989"/>
    </source>
</evidence>
<feature type="transmembrane region" description="Helical" evidence="7">
    <location>
        <begin position="129"/>
        <end position="149"/>
    </location>
</feature>
<reference evidence="11 13" key="2">
    <citation type="submission" date="2018-09" db="EMBL/GenBank/DDBJ databases">
        <authorList>
            <person name="Tagini F."/>
        </authorList>
    </citation>
    <scope>NUCLEOTIDE SEQUENCE [LARGE SCALE GENOMIC DNA]</scope>
    <source>
        <strain evidence="11 13">MK4</strain>
    </source>
</reference>
<feature type="transmembrane region" description="Helical" evidence="7">
    <location>
        <begin position="161"/>
        <end position="181"/>
    </location>
</feature>
<comment type="subcellular location">
    <subcellularLocation>
        <location evidence="1">Cell membrane</location>
        <topology evidence="1">Multi-pass membrane protein</topology>
    </subcellularLocation>
</comment>
<evidence type="ECO:0000256" key="7">
    <source>
        <dbReference type="SAM" id="Phobius"/>
    </source>
</evidence>
<evidence type="ECO:0000313" key="12">
    <source>
        <dbReference type="Proteomes" id="UP000192335"/>
    </source>
</evidence>
<gene>
    <name evidence="10" type="ORF">B4U45_28000</name>
    <name evidence="11" type="ORF">LAUMK4_02535</name>
</gene>
<dbReference type="OrthoDB" id="4555857at2"/>
<proteinExistence type="predicted"/>
<dbReference type="GO" id="GO:0005886">
    <property type="term" value="C:plasma membrane"/>
    <property type="evidence" value="ECO:0007669"/>
    <property type="project" value="UniProtKB-SubCell"/>
</dbReference>
<feature type="transmembrane region" description="Helical" evidence="7">
    <location>
        <begin position="193"/>
        <end position="216"/>
    </location>
</feature>
<dbReference type="InterPro" id="IPR018929">
    <property type="entry name" value="DUF2510"/>
</dbReference>
<protein>
    <recommendedName>
        <fullName evidence="14">RDD family protein</fullName>
    </recommendedName>
</protein>
<evidence type="ECO:0000259" key="8">
    <source>
        <dbReference type="Pfam" id="PF06271"/>
    </source>
</evidence>
<dbReference type="EMBL" id="UPHM01000056">
    <property type="protein sequence ID" value="VAZ93667.1"/>
    <property type="molecule type" value="Genomic_DNA"/>
</dbReference>
<feature type="domain" description="RDD" evidence="8">
    <location>
        <begin position="238"/>
        <end position="367"/>
    </location>
</feature>
<dbReference type="GeneID" id="66601268"/>
<dbReference type="AlphaFoldDB" id="A0A8E2LSN0"/>
<evidence type="ECO:0000256" key="2">
    <source>
        <dbReference type="ARBA" id="ARBA00022475"/>
    </source>
</evidence>
<evidence type="ECO:0000313" key="11">
    <source>
        <dbReference type="EMBL" id="VAZ93667.1"/>
    </source>
</evidence>
<feature type="transmembrane region" description="Helical" evidence="7">
    <location>
        <begin position="91"/>
        <end position="109"/>
    </location>
</feature>
<dbReference type="InterPro" id="IPR010432">
    <property type="entry name" value="RDD"/>
</dbReference>
<organism evidence="10 12">
    <name type="scientific">Mycobacterium persicum</name>
    <dbReference type="NCBI Taxonomy" id="1487726"/>
    <lineage>
        <taxon>Bacteria</taxon>
        <taxon>Bacillati</taxon>
        <taxon>Actinomycetota</taxon>
        <taxon>Actinomycetes</taxon>
        <taxon>Mycobacteriales</taxon>
        <taxon>Mycobacteriaceae</taxon>
        <taxon>Mycobacterium</taxon>
    </lineage>
</organism>
<keyword evidence="2" id="KW-1003">Cell membrane</keyword>
<evidence type="ECO:0000259" key="9">
    <source>
        <dbReference type="Pfam" id="PF10708"/>
    </source>
</evidence>
<evidence type="ECO:0008006" key="14">
    <source>
        <dbReference type="Google" id="ProtNLM"/>
    </source>
</evidence>
<dbReference type="Pfam" id="PF06271">
    <property type="entry name" value="RDD"/>
    <property type="match status" value="1"/>
</dbReference>
<feature type="domain" description="DUF2510" evidence="9">
    <location>
        <begin position="24"/>
        <end position="44"/>
    </location>
</feature>
<feature type="transmembrane region" description="Helical" evidence="7">
    <location>
        <begin position="326"/>
        <end position="352"/>
    </location>
</feature>
<keyword evidence="4 7" id="KW-1133">Transmembrane helix</keyword>
<dbReference type="Pfam" id="PF10708">
    <property type="entry name" value="DUF2510"/>
    <property type="match status" value="1"/>
</dbReference>
<evidence type="ECO:0000256" key="3">
    <source>
        <dbReference type="ARBA" id="ARBA00022692"/>
    </source>
</evidence>
<sequence length="374" mass="39254">MKKPQSPWWYPELGGSPPGPPLPPGWYPDPVDTSRRRYWDGAVWDASPYTPASRDQAAMAAMMVVENRPPDRSDRTPRGGEASGLTVTRGISLILLALLFGSIASASLPEGPTHWNEYATAGADTIWRTYFLAILTLCVGALVLGILSLTRPASHPMFSVIEAAAVIIVGLAGCVLGVLSVGNGTDMATPLTFLGTGALFALAGGITTLLSVIAVVDRRRSGAQPSPGPLPSGVQPGPLGLRFLARLIDGLLVVIVAVPLAVLAETHIGATGLFPGLFSGLLAFSYFVAFEVSQGWTLGKKLLGMRVRGPAGAEKPTVRQSAVRNLFTLLAIIPFMGEVLVLVCGIVIAATIQSSPTKQGKHDEFAGGTHVVKY</sequence>
<dbReference type="PANTHER" id="PTHR36115:SF4">
    <property type="entry name" value="MEMBRANE PROTEIN"/>
    <property type="match status" value="1"/>
</dbReference>
<keyword evidence="3 7" id="KW-0812">Transmembrane</keyword>
<name>A0A8E2LSN0_9MYCO</name>
<evidence type="ECO:0000313" key="13">
    <source>
        <dbReference type="Proteomes" id="UP000271464"/>
    </source>
</evidence>
<feature type="transmembrane region" description="Helical" evidence="7">
    <location>
        <begin position="276"/>
        <end position="298"/>
    </location>
</feature>
<evidence type="ECO:0000256" key="1">
    <source>
        <dbReference type="ARBA" id="ARBA00004651"/>
    </source>
</evidence>
<dbReference type="PANTHER" id="PTHR36115">
    <property type="entry name" value="PROLINE-RICH ANTIGEN HOMOLOG-RELATED"/>
    <property type="match status" value="1"/>
</dbReference>
<evidence type="ECO:0000256" key="6">
    <source>
        <dbReference type="SAM" id="MobiDB-lite"/>
    </source>
</evidence>
<dbReference type="Proteomes" id="UP000192335">
    <property type="component" value="Unassembled WGS sequence"/>
</dbReference>
<evidence type="ECO:0000313" key="10">
    <source>
        <dbReference type="EMBL" id="ORC09870.1"/>
    </source>
</evidence>
<keyword evidence="13" id="KW-1185">Reference proteome</keyword>